<feature type="compositionally biased region" description="Polar residues" evidence="5">
    <location>
        <begin position="14"/>
        <end position="25"/>
    </location>
</feature>
<dbReference type="PANTHER" id="PTHR24213:SF0">
    <property type="entry name" value="ACTIN-BINDING LIM PROTEIN 3"/>
    <property type="match status" value="1"/>
</dbReference>
<dbReference type="SUPFAM" id="SSF47050">
    <property type="entry name" value="VHP, Villin headpiece domain"/>
    <property type="match status" value="1"/>
</dbReference>
<feature type="region of interest" description="Disordered" evidence="5">
    <location>
        <begin position="1"/>
        <end position="53"/>
    </location>
</feature>
<evidence type="ECO:0000256" key="3">
    <source>
        <dbReference type="ARBA" id="ARBA00022553"/>
    </source>
</evidence>
<dbReference type="SMART" id="SM00153">
    <property type="entry name" value="VHP"/>
    <property type="match status" value="1"/>
</dbReference>
<reference evidence="7 8" key="1">
    <citation type="submission" date="2021-06" db="EMBL/GenBank/DDBJ databases">
        <authorList>
            <person name="Palmer J.M."/>
        </authorList>
    </citation>
    <scope>NUCLEOTIDE SEQUENCE [LARGE SCALE GENOMIC DNA]</scope>
    <source>
        <strain evidence="7 8">CL_MEX2019</strain>
        <tissue evidence="7">Muscle</tissue>
    </source>
</reference>
<feature type="region of interest" description="Disordered" evidence="5">
    <location>
        <begin position="65"/>
        <end position="97"/>
    </location>
</feature>
<protein>
    <submittedName>
        <fullName evidence="7">Actin-binding LIM protein 3</fullName>
    </submittedName>
</protein>
<evidence type="ECO:0000256" key="1">
    <source>
        <dbReference type="ARBA" id="ARBA00004496"/>
    </source>
</evidence>
<feature type="non-terminal residue" evidence="7">
    <location>
        <position position="1"/>
    </location>
</feature>
<feature type="compositionally biased region" description="Gly residues" evidence="5">
    <location>
        <begin position="32"/>
        <end position="41"/>
    </location>
</feature>
<dbReference type="Pfam" id="PF02209">
    <property type="entry name" value="VHP"/>
    <property type="match status" value="1"/>
</dbReference>
<dbReference type="Gene3D" id="1.10.950.10">
    <property type="entry name" value="Villin headpiece domain"/>
    <property type="match status" value="1"/>
</dbReference>
<comment type="caution">
    <text evidence="7">The sequence shown here is derived from an EMBL/GenBank/DDBJ whole genome shotgun (WGS) entry which is preliminary data.</text>
</comment>
<feature type="domain" description="HP" evidence="6">
    <location>
        <begin position="114"/>
        <end position="182"/>
    </location>
</feature>
<dbReference type="Pfam" id="PF16182">
    <property type="entry name" value="AbLIM_anchor"/>
    <property type="match status" value="1"/>
</dbReference>
<evidence type="ECO:0000256" key="2">
    <source>
        <dbReference type="ARBA" id="ARBA00022490"/>
    </source>
</evidence>
<proteinExistence type="predicted"/>
<evidence type="ECO:0000313" key="8">
    <source>
        <dbReference type="Proteomes" id="UP001352852"/>
    </source>
</evidence>
<dbReference type="PROSITE" id="PS51089">
    <property type="entry name" value="HP"/>
    <property type="match status" value="1"/>
</dbReference>
<evidence type="ECO:0000313" key="7">
    <source>
        <dbReference type="EMBL" id="MED6274159.1"/>
    </source>
</evidence>
<dbReference type="PANTHER" id="PTHR24213">
    <property type="entry name" value="ACTIN-BINDING LIM PROTEIN"/>
    <property type="match status" value="1"/>
</dbReference>
<dbReference type="InterPro" id="IPR003128">
    <property type="entry name" value="Villin_headpiece"/>
</dbReference>
<evidence type="ECO:0000256" key="4">
    <source>
        <dbReference type="ARBA" id="ARBA00022737"/>
    </source>
</evidence>
<evidence type="ECO:0000259" key="6">
    <source>
        <dbReference type="PROSITE" id="PS51089"/>
    </source>
</evidence>
<dbReference type="InterPro" id="IPR036886">
    <property type="entry name" value="Villin_headpiece_dom_sf"/>
</dbReference>
<organism evidence="7 8">
    <name type="scientific">Characodon lateralis</name>
    <dbReference type="NCBI Taxonomy" id="208331"/>
    <lineage>
        <taxon>Eukaryota</taxon>
        <taxon>Metazoa</taxon>
        <taxon>Chordata</taxon>
        <taxon>Craniata</taxon>
        <taxon>Vertebrata</taxon>
        <taxon>Euteleostomi</taxon>
        <taxon>Actinopterygii</taxon>
        <taxon>Neopterygii</taxon>
        <taxon>Teleostei</taxon>
        <taxon>Neoteleostei</taxon>
        <taxon>Acanthomorphata</taxon>
        <taxon>Ovalentaria</taxon>
        <taxon>Atherinomorphae</taxon>
        <taxon>Cyprinodontiformes</taxon>
        <taxon>Goodeidae</taxon>
        <taxon>Characodon</taxon>
    </lineage>
</organism>
<keyword evidence="4" id="KW-0677">Repeat</keyword>
<dbReference type="EMBL" id="JAHUTJ010025586">
    <property type="protein sequence ID" value="MED6274159.1"/>
    <property type="molecule type" value="Genomic_DNA"/>
</dbReference>
<dbReference type="Proteomes" id="UP001352852">
    <property type="component" value="Unassembled WGS sequence"/>
</dbReference>
<accession>A0ABU7DGJ2</accession>
<keyword evidence="8" id="KW-1185">Reference proteome</keyword>
<dbReference type="InterPro" id="IPR051618">
    <property type="entry name" value="Actin-binding_LIM"/>
</dbReference>
<feature type="compositionally biased region" description="Polar residues" evidence="5">
    <location>
        <begin position="65"/>
        <end position="81"/>
    </location>
</feature>
<dbReference type="InterPro" id="IPR032402">
    <property type="entry name" value="AbLIM_anchor"/>
</dbReference>
<keyword evidence="3" id="KW-0597">Phosphoprotein</keyword>
<keyword evidence="2" id="KW-0963">Cytoplasm</keyword>
<name>A0ABU7DGJ2_9TELE</name>
<comment type="subcellular location">
    <subcellularLocation>
        <location evidence="1">Cytoplasm</location>
    </subcellularLocation>
</comment>
<evidence type="ECO:0000256" key="5">
    <source>
        <dbReference type="SAM" id="MobiDB-lite"/>
    </source>
</evidence>
<gene>
    <name evidence="7" type="primary">ABLIM3_2</name>
    <name evidence="7" type="ORF">CHARACLAT_013670</name>
</gene>
<sequence length="182" mass="20247">SQPKHPGIGPLRSPPSSATQSSLHRSLTVPPAGGGPTGGWPGHQALSDESRPQAWLQGVFKTNAPRSTLSADNDSYSTKSASLPGYGRNGLNRPGSANTDYYQYDSSNAVNWQIREYKIYPYEALVVSVRGQQHLPSDVDRARLERHLSPEEFYRVFGMSMSAFDRLAQWKKNELKKQVRLF</sequence>